<dbReference type="SMART" id="SM00008">
    <property type="entry name" value="HormR"/>
    <property type="match status" value="1"/>
</dbReference>
<keyword evidence="7 11" id="KW-0472">Membrane</keyword>
<dbReference type="InterPro" id="IPR001879">
    <property type="entry name" value="GPCR_2_extracellular_dom"/>
</dbReference>
<comment type="subcellular location">
    <subcellularLocation>
        <location evidence="1">Cell membrane</location>
        <topology evidence="1">Multi-pass membrane protein</topology>
    </subcellularLocation>
</comment>
<name>A0A7G7MT96_CARMA</name>
<comment type="similarity">
    <text evidence="2">Belongs to the G-protein coupled receptor 2 family.</text>
</comment>
<organism evidence="14">
    <name type="scientific">Carcinus maenas</name>
    <name type="common">Common shore crab</name>
    <name type="synonym">Green crab</name>
    <dbReference type="NCBI Taxonomy" id="6759"/>
    <lineage>
        <taxon>Eukaryota</taxon>
        <taxon>Metazoa</taxon>
        <taxon>Ecdysozoa</taxon>
        <taxon>Arthropoda</taxon>
        <taxon>Crustacea</taxon>
        <taxon>Multicrustacea</taxon>
        <taxon>Malacostraca</taxon>
        <taxon>Eumalacostraca</taxon>
        <taxon>Eucarida</taxon>
        <taxon>Decapoda</taxon>
        <taxon>Pleocyemata</taxon>
        <taxon>Brachyura</taxon>
        <taxon>Eubrachyura</taxon>
        <taxon>Portunoidea</taxon>
        <taxon>Carcinidae</taxon>
        <taxon>Carcinus</taxon>
    </lineage>
</organism>
<evidence type="ECO:0000256" key="7">
    <source>
        <dbReference type="ARBA" id="ARBA00023136"/>
    </source>
</evidence>
<dbReference type="Gene3D" id="4.10.1240.10">
    <property type="entry name" value="GPCR, family 2, extracellular hormone receptor domain"/>
    <property type="match status" value="1"/>
</dbReference>
<dbReference type="Pfam" id="PF00002">
    <property type="entry name" value="7tm_2"/>
    <property type="match status" value="1"/>
</dbReference>
<keyword evidence="4 11" id="KW-0812">Transmembrane</keyword>
<protein>
    <submittedName>
        <fullName evidence="14">Pigment dispersing hormone receptor 41189</fullName>
    </submittedName>
</protein>
<evidence type="ECO:0000256" key="3">
    <source>
        <dbReference type="ARBA" id="ARBA00022475"/>
    </source>
</evidence>
<dbReference type="InterPro" id="IPR000832">
    <property type="entry name" value="GPCR_2_secretin-like"/>
</dbReference>
<sequence length="455" mass="51106">MRAWEFTSLDQCVSFYQDQMQDGWCNATWDKIQCWPPSPPDTVGRLPCPPLKGVDPSQVAQRKCTSAGHWEGRTLAEGLAGGWTNYTPCLIPEIRILMDKLYAKSKEDAQLKLQVAEVSRVIETVGLSLSLASILVSLAIFSYFRSLRNNRTRMHFNLFVAMVIQLMVRLTLYIDQYITRKTQQRTTGIDNTPVLCEGVYVLMEYARTAMFLWMFLEGHYLNSMLTVAVFTDRPNHMVYNLLGWGLPVVMTAVWAAVTAVQHTGTECWWGYNLSPYFWILEGPRLTVIITNFLFLLNILRVLITKLQASVSSETQQAKKAVRAAIVLLPLLGITNSLQMVHSPLEGNIVEFAAWSFVTTFLTAFQGFFVALLYCFLNQEVRNVIAKSLANLSTQRLLPKRSKRVLVNGNVPSETMVVPEEPLTVIRDDIVTETATQAGLTTGEGEVVKGEATTSV</sequence>
<dbReference type="PROSITE" id="PS00650">
    <property type="entry name" value="G_PROTEIN_RECEP_F2_2"/>
    <property type="match status" value="1"/>
</dbReference>
<accession>A0A7G7MT96</accession>
<keyword evidence="10" id="KW-0807">Transducer</keyword>
<dbReference type="GO" id="GO:0008528">
    <property type="term" value="F:G protein-coupled peptide receptor activity"/>
    <property type="evidence" value="ECO:0007669"/>
    <property type="project" value="TreeGrafter"/>
</dbReference>
<dbReference type="PROSITE" id="PS50261">
    <property type="entry name" value="G_PROTEIN_RECEP_F2_4"/>
    <property type="match status" value="1"/>
</dbReference>
<evidence type="ECO:0000256" key="11">
    <source>
        <dbReference type="SAM" id="Phobius"/>
    </source>
</evidence>
<dbReference type="PROSITE" id="PS00649">
    <property type="entry name" value="G_PROTEIN_RECEP_F2_1"/>
    <property type="match status" value="1"/>
</dbReference>
<evidence type="ECO:0000313" key="14">
    <source>
        <dbReference type="EMBL" id="QNG56007.1"/>
    </source>
</evidence>
<evidence type="ECO:0000256" key="6">
    <source>
        <dbReference type="ARBA" id="ARBA00023040"/>
    </source>
</evidence>
<feature type="transmembrane region" description="Helical" evidence="11">
    <location>
        <begin position="320"/>
        <end position="340"/>
    </location>
</feature>
<dbReference type="InterPro" id="IPR050332">
    <property type="entry name" value="GPCR_2"/>
</dbReference>
<evidence type="ECO:0000256" key="2">
    <source>
        <dbReference type="ARBA" id="ARBA00005314"/>
    </source>
</evidence>
<feature type="transmembrane region" description="Helical" evidence="11">
    <location>
        <begin position="352"/>
        <end position="376"/>
    </location>
</feature>
<dbReference type="InterPro" id="IPR017981">
    <property type="entry name" value="GPCR_2-like_7TM"/>
</dbReference>
<evidence type="ECO:0000256" key="9">
    <source>
        <dbReference type="ARBA" id="ARBA00023180"/>
    </source>
</evidence>
<dbReference type="Gene3D" id="1.20.1070.10">
    <property type="entry name" value="Rhodopsin 7-helix transmembrane proteins"/>
    <property type="match status" value="1"/>
</dbReference>
<dbReference type="PANTHER" id="PTHR45620">
    <property type="entry name" value="PDF RECEPTOR-LIKE PROTEIN-RELATED"/>
    <property type="match status" value="1"/>
</dbReference>
<evidence type="ECO:0000259" key="12">
    <source>
        <dbReference type="PROSITE" id="PS50227"/>
    </source>
</evidence>
<dbReference type="PANTHER" id="PTHR45620:SF17">
    <property type="entry name" value="PDF RECEPTOR"/>
    <property type="match status" value="1"/>
</dbReference>
<evidence type="ECO:0000256" key="10">
    <source>
        <dbReference type="ARBA" id="ARBA00023224"/>
    </source>
</evidence>
<evidence type="ECO:0000256" key="8">
    <source>
        <dbReference type="ARBA" id="ARBA00023170"/>
    </source>
</evidence>
<proteinExistence type="evidence at transcript level"/>
<keyword evidence="9" id="KW-0325">Glycoprotein</keyword>
<keyword evidence="8 14" id="KW-0675">Receptor</keyword>
<feature type="domain" description="G-protein coupled receptors family 2 profile 1" evidence="12">
    <location>
        <begin position="11"/>
        <end position="93"/>
    </location>
</feature>
<keyword evidence="5 11" id="KW-1133">Transmembrane helix</keyword>
<dbReference type="InterPro" id="IPR017983">
    <property type="entry name" value="GPCR_2_secretin-like_CS"/>
</dbReference>
<dbReference type="GO" id="GO:0005886">
    <property type="term" value="C:plasma membrane"/>
    <property type="evidence" value="ECO:0007669"/>
    <property type="project" value="UniProtKB-SubCell"/>
</dbReference>
<dbReference type="GO" id="GO:0007188">
    <property type="term" value="P:adenylate cyclase-modulating G protein-coupled receptor signaling pathway"/>
    <property type="evidence" value="ECO:0007669"/>
    <property type="project" value="TreeGrafter"/>
</dbReference>
<evidence type="ECO:0000256" key="4">
    <source>
        <dbReference type="ARBA" id="ARBA00022692"/>
    </source>
</evidence>
<dbReference type="InterPro" id="IPR036445">
    <property type="entry name" value="GPCR_2_extracell_dom_sf"/>
</dbReference>
<feature type="transmembrane region" description="Helical" evidence="11">
    <location>
        <begin position="237"/>
        <end position="257"/>
    </location>
</feature>
<dbReference type="SUPFAM" id="SSF111418">
    <property type="entry name" value="Hormone receptor domain"/>
    <property type="match status" value="1"/>
</dbReference>
<feature type="domain" description="G-protein coupled receptors family 2 profile 2" evidence="13">
    <location>
        <begin position="119"/>
        <end position="377"/>
    </location>
</feature>
<reference evidence="14" key="1">
    <citation type="submission" date="2019-10" db="EMBL/GenBank/DDBJ databases">
        <authorList>
            <person name="Alexander J."/>
            <person name="Oliphant A."/>
            <person name="Wilcockson D."/>
            <person name="Brendler-Spieth T."/>
            <person name="Dircksen H."/>
            <person name="Webster S."/>
        </authorList>
    </citation>
    <scope>NUCLEOTIDE SEQUENCE</scope>
</reference>
<keyword evidence="3" id="KW-1003">Cell membrane</keyword>
<dbReference type="AlphaFoldDB" id="A0A7G7MT96"/>
<dbReference type="GO" id="GO:0007166">
    <property type="term" value="P:cell surface receptor signaling pathway"/>
    <property type="evidence" value="ECO:0007669"/>
    <property type="project" value="InterPro"/>
</dbReference>
<dbReference type="PROSITE" id="PS50227">
    <property type="entry name" value="G_PROTEIN_RECEP_F2_3"/>
    <property type="match status" value="1"/>
</dbReference>
<evidence type="ECO:0000256" key="5">
    <source>
        <dbReference type="ARBA" id="ARBA00022989"/>
    </source>
</evidence>
<dbReference type="EMBL" id="MN629919">
    <property type="protein sequence ID" value="QNG56007.1"/>
    <property type="molecule type" value="mRNA"/>
</dbReference>
<feature type="transmembrane region" description="Helical" evidence="11">
    <location>
        <begin position="125"/>
        <end position="144"/>
    </location>
</feature>
<dbReference type="Pfam" id="PF02793">
    <property type="entry name" value="HRM"/>
    <property type="match status" value="1"/>
</dbReference>
<keyword evidence="6" id="KW-0297">G-protein coupled receptor</keyword>
<evidence type="ECO:0000259" key="13">
    <source>
        <dbReference type="PROSITE" id="PS50261"/>
    </source>
</evidence>
<feature type="transmembrane region" description="Helical" evidence="11">
    <location>
        <begin position="156"/>
        <end position="174"/>
    </location>
</feature>
<evidence type="ECO:0000256" key="1">
    <source>
        <dbReference type="ARBA" id="ARBA00004651"/>
    </source>
</evidence>
<feature type="transmembrane region" description="Helical" evidence="11">
    <location>
        <begin position="210"/>
        <end position="230"/>
    </location>
</feature>
<feature type="transmembrane region" description="Helical" evidence="11">
    <location>
        <begin position="277"/>
        <end position="299"/>
    </location>
</feature>
<dbReference type="PRINTS" id="PR00249">
    <property type="entry name" value="GPCRSECRETIN"/>
</dbReference>